<feature type="transmembrane region" description="Helical" evidence="1">
    <location>
        <begin position="12"/>
        <end position="45"/>
    </location>
</feature>
<name>A0A8T5UWX3_9EURY</name>
<gene>
    <name evidence="2" type="ORF">K8N75_12150</name>
</gene>
<sequence length="312" mass="33565">MEDIKEVKSVHLISFTLIASSTAAILAFIYAVIILFISGILVVFIPQVAGFKDVISGLGVASLIILPIGAYFLIMAVSLFTALLYNGLAQRISGFKVGLEGNEIIHIPKKIFALLIATIEGIWAFILGLFLAAAVVPFTDIINNLIQYFINTIPDAANIAGVLPLSIRADGLSLAAMLIIGFPVIVFLFGFVSSVLFAVFYNQIASKIIKMELEFEKISGTLHELKSLPVVATAAPVSGAVFGAFGVIMGFISLLSLALTRNPSVTNLTNDILIIVMNGLFYFIGYFLIFALIAVIYNFLAPRIGGIRLNLE</sequence>
<dbReference type="RefSeq" id="WP_223792325.1">
    <property type="nucleotide sequence ID" value="NZ_JAIOUQ010000014.1"/>
</dbReference>
<keyword evidence="1" id="KW-1133">Transmembrane helix</keyword>
<keyword evidence="1" id="KW-0812">Transmembrane</keyword>
<protein>
    <submittedName>
        <fullName evidence="2">Uncharacterized protein</fullName>
    </submittedName>
</protein>
<reference evidence="3" key="1">
    <citation type="journal article" date="2022" name="Microbiol. Resour. Announc.">
        <title>Draft Genome Sequence of a Methanogenic Archaeon from West Spitsbergen Permafrost.</title>
        <authorList>
            <person name="Trubitsyn V."/>
            <person name="Rivkina E."/>
            <person name="Shcherbakova V."/>
        </authorList>
    </citation>
    <scope>NUCLEOTIDE SEQUENCE [LARGE SCALE GENOMIC DNA]</scope>
    <source>
        <strain evidence="3">VT</strain>
    </source>
</reference>
<dbReference type="Proteomes" id="UP000825933">
    <property type="component" value="Unassembled WGS sequence"/>
</dbReference>
<comment type="caution">
    <text evidence="2">The sequence shown here is derived from an EMBL/GenBank/DDBJ whole genome shotgun (WGS) entry which is preliminary data.</text>
</comment>
<feature type="transmembrane region" description="Helical" evidence="1">
    <location>
        <begin position="228"/>
        <end position="252"/>
    </location>
</feature>
<evidence type="ECO:0000313" key="3">
    <source>
        <dbReference type="Proteomes" id="UP000825933"/>
    </source>
</evidence>
<dbReference type="EMBL" id="JAIOUQ010000014">
    <property type="protein sequence ID" value="MBZ2166787.1"/>
    <property type="molecule type" value="Genomic_DNA"/>
</dbReference>
<organism evidence="2 3">
    <name type="scientific">Methanobacterium spitsbergense</name>
    <dbReference type="NCBI Taxonomy" id="2874285"/>
    <lineage>
        <taxon>Archaea</taxon>
        <taxon>Methanobacteriati</taxon>
        <taxon>Methanobacteriota</taxon>
        <taxon>Methanomada group</taxon>
        <taxon>Methanobacteria</taxon>
        <taxon>Methanobacteriales</taxon>
        <taxon>Methanobacteriaceae</taxon>
        <taxon>Methanobacterium</taxon>
    </lineage>
</organism>
<accession>A0A8T5UWX3</accession>
<keyword evidence="3" id="KW-1185">Reference proteome</keyword>
<evidence type="ECO:0000256" key="1">
    <source>
        <dbReference type="SAM" id="Phobius"/>
    </source>
</evidence>
<feature type="transmembrane region" description="Helical" evidence="1">
    <location>
        <begin position="111"/>
        <end position="136"/>
    </location>
</feature>
<dbReference type="AlphaFoldDB" id="A0A8T5UWX3"/>
<keyword evidence="1" id="KW-0472">Membrane</keyword>
<feature type="transmembrane region" description="Helical" evidence="1">
    <location>
        <begin position="174"/>
        <end position="201"/>
    </location>
</feature>
<proteinExistence type="predicted"/>
<feature type="transmembrane region" description="Helical" evidence="1">
    <location>
        <begin position="57"/>
        <end position="85"/>
    </location>
</feature>
<evidence type="ECO:0000313" key="2">
    <source>
        <dbReference type="EMBL" id="MBZ2166787.1"/>
    </source>
</evidence>
<feature type="transmembrane region" description="Helical" evidence="1">
    <location>
        <begin position="272"/>
        <end position="300"/>
    </location>
</feature>